<feature type="region of interest" description="Disordered" evidence="15">
    <location>
        <begin position="327"/>
        <end position="367"/>
    </location>
</feature>
<dbReference type="SUPFAM" id="SSF49503">
    <property type="entry name" value="Cupredoxins"/>
    <property type="match status" value="1"/>
</dbReference>
<evidence type="ECO:0000259" key="17">
    <source>
        <dbReference type="PROSITE" id="PS50857"/>
    </source>
</evidence>
<dbReference type="PROSITE" id="PS00078">
    <property type="entry name" value="COX2"/>
    <property type="match status" value="1"/>
</dbReference>
<dbReference type="PANTHER" id="PTHR22888:SF9">
    <property type="entry name" value="CYTOCHROME C OXIDASE SUBUNIT 2"/>
    <property type="match status" value="1"/>
</dbReference>
<dbReference type="EMBL" id="DXFZ01000109">
    <property type="protein sequence ID" value="HIW96631.1"/>
    <property type="molecule type" value="Genomic_DNA"/>
</dbReference>
<evidence type="ECO:0000256" key="15">
    <source>
        <dbReference type="SAM" id="MobiDB-lite"/>
    </source>
</evidence>
<proteinExistence type="inferred from homology"/>
<evidence type="ECO:0000313" key="19">
    <source>
        <dbReference type="Proteomes" id="UP000824189"/>
    </source>
</evidence>
<evidence type="ECO:0000256" key="14">
    <source>
        <dbReference type="ARBA" id="ARBA00047816"/>
    </source>
</evidence>
<dbReference type="PANTHER" id="PTHR22888">
    <property type="entry name" value="CYTOCHROME C OXIDASE, SUBUNIT II"/>
    <property type="match status" value="1"/>
</dbReference>
<keyword evidence="8" id="KW-0249">Electron transport</keyword>
<evidence type="ECO:0000256" key="10">
    <source>
        <dbReference type="ARBA" id="ARBA00023008"/>
    </source>
</evidence>
<sequence>MNKRNNHGLTRRIGLAGLLGTAALVLTGCNVAPPENGFFHALRMGWPSGITPEAQEMGNLWVWVWVTAWIVGIIMWILLFWNMHRSSAKNQAKKGNTEEFPRQTGYNVPLELVLTTLPVLIIMGLFFFNVQTQDRATALDKNPEVTVDVTAFQWNWKFGYGHIGAEVLGQEYDGTDEVAQQRAADSEYPEEGTDSHGHEVVGPIHGKNKDNYSYLNFNKIETVGSTEEIPVLVLPSNTPIEFNLASADVVHSFWIPEFLFKRDTFPHPDANQSERRFQVEEISEEGAFVGRCAEMCGTYHAMMNFELRVVSPEKFRQYIEYREANPEAPNSEALQQIGEEPYAVTTHPFETDRAGTRTDDNYQDRNA</sequence>
<reference evidence="18" key="1">
    <citation type="journal article" date="2021" name="PeerJ">
        <title>Extensive microbial diversity within the chicken gut microbiome revealed by metagenomics and culture.</title>
        <authorList>
            <person name="Gilroy R."/>
            <person name="Ravi A."/>
            <person name="Getino M."/>
            <person name="Pursley I."/>
            <person name="Horton D.L."/>
            <person name="Alikhan N.F."/>
            <person name="Baker D."/>
            <person name="Gharbi K."/>
            <person name="Hall N."/>
            <person name="Watson M."/>
            <person name="Adriaenssens E.M."/>
            <person name="Foster-Nyarko E."/>
            <person name="Jarju S."/>
            <person name="Secka A."/>
            <person name="Antonio M."/>
            <person name="Oren A."/>
            <person name="Chaudhuri R.R."/>
            <person name="La Ragione R."/>
            <person name="Hildebrand F."/>
            <person name="Pallen M.J."/>
        </authorList>
    </citation>
    <scope>NUCLEOTIDE SEQUENCE</scope>
    <source>
        <strain evidence="18">4376</strain>
    </source>
</reference>
<evidence type="ECO:0000256" key="7">
    <source>
        <dbReference type="ARBA" id="ARBA00022967"/>
    </source>
</evidence>
<evidence type="ECO:0000256" key="3">
    <source>
        <dbReference type="ARBA" id="ARBA00012949"/>
    </source>
</evidence>
<feature type="transmembrane region" description="Helical" evidence="16">
    <location>
        <begin position="60"/>
        <end position="83"/>
    </location>
</feature>
<feature type="domain" description="Cytochrome oxidase subunit II copper A binding" evidence="17">
    <location>
        <begin position="142"/>
        <end position="321"/>
    </location>
</feature>
<comment type="catalytic activity">
    <reaction evidence="14">
        <text>4 Fe(II)-[cytochrome c] + O2 + 8 H(+)(in) = 4 Fe(III)-[cytochrome c] + 2 H2O + 4 H(+)(out)</text>
        <dbReference type="Rhea" id="RHEA:11436"/>
        <dbReference type="Rhea" id="RHEA-COMP:10350"/>
        <dbReference type="Rhea" id="RHEA-COMP:14399"/>
        <dbReference type="ChEBI" id="CHEBI:15377"/>
        <dbReference type="ChEBI" id="CHEBI:15378"/>
        <dbReference type="ChEBI" id="CHEBI:15379"/>
        <dbReference type="ChEBI" id="CHEBI:29033"/>
        <dbReference type="ChEBI" id="CHEBI:29034"/>
        <dbReference type="EC" id="7.1.1.9"/>
    </reaction>
</comment>
<dbReference type="PROSITE" id="PS51257">
    <property type="entry name" value="PROKAR_LIPOPROTEIN"/>
    <property type="match status" value="1"/>
</dbReference>
<dbReference type="InterPro" id="IPR001505">
    <property type="entry name" value="Copper_CuA"/>
</dbReference>
<dbReference type="Pfam" id="PF00116">
    <property type="entry name" value="COX2"/>
    <property type="match status" value="1"/>
</dbReference>
<evidence type="ECO:0000256" key="12">
    <source>
        <dbReference type="ARBA" id="ARBA00024688"/>
    </source>
</evidence>
<dbReference type="GO" id="GO:0042773">
    <property type="term" value="P:ATP synthesis coupled electron transport"/>
    <property type="evidence" value="ECO:0007669"/>
    <property type="project" value="TreeGrafter"/>
</dbReference>
<dbReference type="Gene3D" id="1.10.287.90">
    <property type="match status" value="1"/>
</dbReference>
<feature type="transmembrane region" description="Helical" evidence="16">
    <location>
        <begin position="104"/>
        <end position="128"/>
    </location>
</feature>
<name>A0A9D1URS8_9CORY</name>
<evidence type="ECO:0000256" key="6">
    <source>
        <dbReference type="ARBA" id="ARBA00022723"/>
    </source>
</evidence>
<protein>
    <recommendedName>
        <fullName evidence="3">cytochrome-c oxidase</fullName>
        <ecNumber evidence="3">7.1.1.9</ecNumber>
    </recommendedName>
    <alternativeName>
        <fullName evidence="13">Cytochrome aa3 subunit 2</fullName>
    </alternativeName>
</protein>
<keyword evidence="5 16" id="KW-0812">Transmembrane</keyword>
<keyword evidence="6" id="KW-0479">Metal-binding</keyword>
<keyword evidence="4" id="KW-0813">Transport</keyword>
<organism evidence="18 19">
    <name type="scientific">Candidatus Corynebacterium gallistercoris</name>
    <dbReference type="NCBI Taxonomy" id="2838530"/>
    <lineage>
        <taxon>Bacteria</taxon>
        <taxon>Bacillati</taxon>
        <taxon>Actinomycetota</taxon>
        <taxon>Actinomycetes</taxon>
        <taxon>Mycobacteriales</taxon>
        <taxon>Corynebacteriaceae</taxon>
        <taxon>Corynebacterium</taxon>
    </lineage>
</organism>
<dbReference type="SUPFAM" id="SSF81464">
    <property type="entry name" value="Cytochrome c oxidase subunit II-like, transmembrane region"/>
    <property type="match status" value="1"/>
</dbReference>
<dbReference type="EC" id="7.1.1.9" evidence="3"/>
<evidence type="ECO:0000256" key="1">
    <source>
        <dbReference type="ARBA" id="ARBA00004141"/>
    </source>
</evidence>
<evidence type="ECO:0000256" key="13">
    <source>
        <dbReference type="ARBA" id="ARBA00031399"/>
    </source>
</evidence>
<dbReference type="GO" id="GO:0004129">
    <property type="term" value="F:cytochrome-c oxidase activity"/>
    <property type="evidence" value="ECO:0007669"/>
    <property type="project" value="UniProtKB-EC"/>
</dbReference>
<evidence type="ECO:0000256" key="2">
    <source>
        <dbReference type="ARBA" id="ARBA00007866"/>
    </source>
</evidence>
<accession>A0A9D1URS8</accession>
<comment type="subcellular location">
    <subcellularLocation>
        <location evidence="1">Membrane</location>
        <topology evidence="1">Multi-pass membrane protein</topology>
    </subcellularLocation>
</comment>
<dbReference type="InterPro" id="IPR045187">
    <property type="entry name" value="CcO_II"/>
</dbReference>
<dbReference type="Gene3D" id="2.60.40.420">
    <property type="entry name" value="Cupredoxins - blue copper proteins"/>
    <property type="match status" value="1"/>
</dbReference>
<comment type="caution">
    <text evidence="18">The sequence shown here is derived from an EMBL/GenBank/DDBJ whole genome shotgun (WGS) entry which is preliminary data.</text>
</comment>
<dbReference type="InterPro" id="IPR002429">
    <property type="entry name" value="CcO_II-like_C"/>
</dbReference>
<evidence type="ECO:0000256" key="11">
    <source>
        <dbReference type="ARBA" id="ARBA00023136"/>
    </source>
</evidence>
<comment type="function">
    <text evidence="12">Subunits I and II form the functional core of the enzyme complex. Electrons originating in cytochrome c are transferred via heme a and Cu(A) to the binuclear center formed by heme a3 and Cu(B).</text>
</comment>
<feature type="region of interest" description="Disordered" evidence="15">
    <location>
        <begin position="178"/>
        <end position="205"/>
    </location>
</feature>
<gene>
    <name evidence="18" type="ORF">H9867_09185</name>
</gene>
<keyword evidence="7" id="KW-1278">Translocase</keyword>
<comment type="similarity">
    <text evidence="2">Belongs to the cytochrome c oxidase subunit 2 family.</text>
</comment>
<evidence type="ECO:0000256" key="8">
    <source>
        <dbReference type="ARBA" id="ARBA00022982"/>
    </source>
</evidence>
<evidence type="ECO:0000256" key="5">
    <source>
        <dbReference type="ARBA" id="ARBA00022692"/>
    </source>
</evidence>
<evidence type="ECO:0000256" key="16">
    <source>
        <dbReference type="SAM" id="Phobius"/>
    </source>
</evidence>
<dbReference type="GO" id="GO:0005507">
    <property type="term" value="F:copper ion binding"/>
    <property type="evidence" value="ECO:0007669"/>
    <property type="project" value="InterPro"/>
</dbReference>
<dbReference type="InterPro" id="IPR008972">
    <property type="entry name" value="Cupredoxin"/>
</dbReference>
<feature type="compositionally biased region" description="Basic and acidic residues" evidence="15">
    <location>
        <begin position="349"/>
        <end position="367"/>
    </location>
</feature>
<dbReference type="AlphaFoldDB" id="A0A9D1URS8"/>
<evidence type="ECO:0000256" key="9">
    <source>
        <dbReference type="ARBA" id="ARBA00022989"/>
    </source>
</evidence>
<reference evidence="18" key="2">
    <citation type="submission" date="2021-04" db="EMBL/GenBank/DDBJ databases">
        <authorList>
            <person name="Gilroy R."/>
        </authorList>
    </citation>
    <scope>NUCLEOTIDE SEQUENCE</scope>
    <source>
        <strain evidence="18">4376</strain>
    </source>
</reference>
<dbReference type="PROSITE" id="PS50857">
    <property type="entry name" value="COX2_CUA"/>
    <property type="match status" value="1"/>
</dbReference>
<dbReference type="Proteomes" id="UP000824189">
    <property type="component" value="Unassembled WGS sequence"/>
</dbReference>
<evidence type="ECO:0000256" key="4">
    <source>
        <dbReference type="ARBA" id="ARBA00022448"/>
    </source>
</evidence>
<keyword evidence="10" id="KW-0186">Copper</keyword>
<dbReference type="InterPro" id="IPR036257">
    <property type="entry name" value="Cyt_c_oxidase_su2_TM_sf"/>
</dbReference>
<dbReference type="GO" id="GO:0016020">
    <property type="term" value="C:membrane"/>
    <property type="evidence" value="ECO:0007669"/>
    <property type="project" value="UniProtKB-SubCell"/>
</dbReference>
<evidence type="ECO:0000313" key="18">
    <source>
        <dbReference type="EMBL" id="HIW96631.1"/>
    </source>
</evidence>
<keyword evidence="9 16" id="KW-1133">Transmembrane helix</keyword>
<keyword evidence="11 16" id="KW-0472">Membrane</keyword>